<evidence type="ECO:0000256" key="8">
    <source>
        <dbReference type="ARBA" id="ARBA00022692"/>
    </source>
</evidence>
<keyword evidence="10 11" id="KW-0472">Membrane</keyword>
<organism evidence="12 13">
    <name type="scientific">Alicyclobacillus acidocaldarius (strain Tc-4-1)</name>
    <name type="common">Bacillus acidocaldarius</name>
    <dbReference type="NCBI Taxonomy" id="1048834"/>
    <lineage>
        <taxon>Bacteria</taxon>
        <taxon>Bacillati</taxon>
        <taxon>Bacillota</taxon>
        <taxon>Bacilli</taxon>
        <taxon>Bacillales</taxon>
        <taxon>Alicyclobacillaceae</taxon>
        <taxon>Alicyclobacillus</taxon>
    </lineage>
</organism>
<dbReference type="GO" id="GO:0016117">
    <property type="term" value="P:carotenoid biosynthetic process"/>
    <property type="evidence" value="ECO:0007669"/>
    <property type="project" value="UniProtKB-KW"/>
</dbReference>
<dbReference type="SUPFAM" id="SSF53448">
    <property type="entry name" value="Nucleotide-diphospho-sugar transferases"/>
    <property type="match status" value="1"/>
</dbReference>
<sequence>MKRDREHVGHKAETFTGGRAKNLARVALLIPARNEAYQIRRCLEAICTSIDSSFRIIALDDESTDDTWRVLNETKADVNQRLTLLRGATRPQGWRGKNWACAQLADHAGDAEILIFIDADTRLDAAAVVENIRSTMLARDIQLLSVLPRQEAHGLAALLVYLLPWSLMAHVPLFLGRWRRKALPIAIGQVLAFQRSAYQTLGGHAAVRSAIAEDLALARKVARMGMNAAFLDGADIASCTMYTSWSRAWRGFQKNWCYTVGHPLLSCLVWAWLTYAFTWLPMYGLAEACLGHVDLAVLSQWPALLWIGLCSKRYLQMPIWVFVTAPISVALGFVLACDSWIHNARNTTLWS</sequence>
<keyword evidence="5" id="KW-1003">Cell membrane</keyword>
<gene>
    <name evidence="12" type="primary">crtQ</name>
    <name evidence="12" type="ordered locus">TC41_3170</name>
</gene>
<dbReference type="PANTHER" id="PTHR43646:SF2">
    <property type="entry name" value="GLYCOSYLTRANSFERASE 2-LIKE DOMAIN-CONTAINING PROTEIN"/>
    <property type="match status" value="1"/>
</dbReference>
<dbReference type="Gene3D" id="3.90.550.10">
    <property type="entry name" value="Spore Coat Polysaccharide Biosynthesis Protein SpsA, Chain A"/>
    <property type="match status" value="1"/>
</dbReference>
<dbReference type="InterPro" id="IPR029044">
    <property type="entry name" value="Nucleotide-diphossugar_trans"/>
</dbReference>
<evidence type="ECO:0000256" key="7">
    <source>
        <dbReference type="ARBA" id="ARBA00022679"/>
    </source>
</evidence>
<feature type="transmembrane region" description="Helical" evidence="11">
    <location>
        <begin position="319"/>
        <end position="341"/>
    </location>
</feature>
<reference evidence="13" key="2">
    <citation type="submission" date="2011-06" db="EMBL/GenBank/DDBJ databases">
        <title>The complete genome sequence of Alicyclobacillus acidocaldarius sp. Tc-4-1.</title>
        <authorList>
            <person name="Chen Y."/>
            <person name="He Y."/>
            <person name="Dong Z."/>
            <person name="Hu S."/>
        </authorList>
    </citation>
    <scope>NUCLEOTIDE SEQUENCE [LARGE SCALE GENOMIC DNA]</scope>
    <source>
        <strain evidence="13">Tc-4-1</strain>
    </source>
</reference>
<evidence type="ECO:0000256" key="5">
    <source>
        <dbReference type="ARBA" id="ARBA00022475"/>
    </source>
</evidence>
<evidence type="ECO:0000256" key="11">
    <source>
        <dbReference type="SAM" id="Phobius"/>
    </source>
</evidence>
<dbReference type="Proteomes" id="UP000000292">
    <property type="component" value="Chromosome"/>
</dbReference>
<dbReference type="AlphaFoldDB" id="F8IDK8"/>
<comment type="pathway">
    <text evidence="3">Lipid metabolism; sphingolipid metabolism.</text>
</comment>
<evidence type="ECO:0000313" key="12">
    <source>
        <dbReference type="EMBL" id="AEJ45051.1"/>
    </source>
</evidence>
<keyword evidence="9 11" id="KW-1133">Transmembrane helix</keyword>
<comment type="subcellular location">
    <subcellularLocation>
        <location evidence="2">Cell membrane</location>
    </subcellularLocation>
    <subcellularLocation>
        <location evidence="1">Membrane</location>
        <topology evidence="1">Multi-pass membrane protein</topology>
    </subcellularLocation>
</comment>
<feature type="transmembrane region" description="Helical" evidence="11">
    <location>
        <begin position="256"/>
        <end position="277"/>
    </location>
</feature>
<keyword evidence="6" id="KW-0328">Glycosyltransferase</keyword>
<evidence type="ECO:0000256" key="6">
    <source>
        <dbReference type="ARBA" id="ARBA00022676"/>
    </source>
</evidence>
<feature type="transmembrane region" description="Helical" evidence="11">
    <location>
        <begin position="155"/>
        <end position="175"/>
    </location>
</feature>
<evidence type="ECO:0000313" key="13">
    <source>
        <dbReference type="Proteomes" id="UP000000292"/>
    </source>
</evidence>
<accession>F8IDK8</accession>
<proteinExistence type="predicted"/>
<reference evidence="12 13" key="1">
    <citation type="journal article" date="2011" name="J. Bacteriol.">
        <title>Complete Genome Sequence of Alicyclobacillus acidocaldarius Strain Tc-4-1.</title>
        <authorList>
            <person name="Chen Y."/>
            <person name="He Y."/>
            <person name="Zhang B."/>
            <person name="Yang J."/>
            <person name="Li W."/>
            <person name="Dong Z."/>
            <person name="Hu S."/>
        </authorList>
    </citation>
    <scope>NUCLEOTIDE SEQUENCE [LARGE SCALE GENOMIC DNA]</scope>
    <source>
        <strain evidence="12 13">Tc-4-1</strain>
    </source>
</reference>
<dbReference type="STRING" id="1048834.TC41_3170"/>
<dbReference type="KEGG" id="aad:TC41_3170"/>
<evidence type="ECO:0000256" key="3">
    <source>
        <dbReference type="ARBA" id="ARBA00004760"/>
    </source>
</evidence>
<dbReference type="InterPro" id="IPR025993">
    <property type="entry name" value="Ceramide_glucosylTrfase"/>
</dbReference>
<comment type="pathway">
    <text evidence="4">Sphingolipid metabolism.</text>
</comment>
<name>F8IDK8_ALIAT</name>
<keyword evidence="8 11" id="KW-0812">Transmembrane</keyword>
<dbReference type="PANTHER" id="PTHR43646">
    <property type="entry name" value="GLYCOSYLTRANSFERASE"/>
    <property type="match status" value="1"/>
</dbReference>
<evidence type="ECO:0000256" key="9">
    <source>
        <dbReference type="ARBA" id="ARBA00022989"/>
    </source>
</evidence>
<dbReference type="EMBL" id="CP002902">
    <property type="protein sequence ID" value="AEJ45051.1"/>
    <property type="molecule type" value="Genomic_DNA"/>
</dbReference>
<dbReference type="PATRIC" id="fig|1048834.4.peg.3011"/>
<dbReference type="eggNOG" id="COG1215">
    <property type="taxonomic scope" value="Bacteria"/>
</dbReference>
<protein>
    <submittedName>
        <fullName evidence="12">Glycosyl transferase family 2</fullName>
    </submittedName>
</protein>
<dbReference type="Pfam" id="PF13506">
    <property type="entry name" value="Glyco_transf_21"/>
    <property type="match status" value="1"/>
</dbReference>
<dbReference type="HOGENOM" id="CLU_038143_0_0_9"/>
<evidence type="ECO:0000256" key="4">
    <source>
        <dbReference type="ARBA" id="ARBA00004991"/>
    </source>
</evidence>
<evidence type="ECO:0000256" key="10">
    <source>
        <dbReference type="ARBA" id="ARBA00023136"/>
    </source>
</evidence>
<dbReference type="GO" id="GO:0005886">
    <property type="term" value="C:plasma membrane"/>
    <property type="evidence" value="ECO:0007669"/>
    <property type="project" value="UniProtKB-SubCell"/>
</dbReference>
<dbReference type="GO" id="GO:0016757">
    <property type="term" value="F:glycosyltransferase activity"/>
    <property type="evidence" value="ECO:0007669"/>
    <property type="project" value="UniProtKB-KW"/>
</dbReference>
<keyword evidence="7 12" id="KW-0808">Transferase</keyword>
<evidence type="ECO:0000256" key="1">
    <source>
        <dbReference type="ARBA" id="ARBA00004141"/>
    </source>
</evidence>
<evidence type="ECO:0000256" key="2">
    <source>
        <dbReference type="ARBA" id="ARBA00004236"/>
    </source>
</evidence>